<name>A0A6J6X5I2_9ZZZZ</name>
<dbReference type="InterPro" id="IPR051209">
    <property type="entry name" value="FAD-bind_Monooxygenase_sf"/>
</dbReference>
<protein>
    <submittedName>
        <fullName evidence="1">Unannotated protein</fullName>
    </submittedName>
</protein>
<gene>
    <name evidence="1" type="ORF">UFOPK2992_00435</name>
</gene>
<proteinExistence type="predicted"/>
<evidence type="ECO:0000313" key="1">
    <source>
        <dbReference type="EMBL" id="CAB4791033.1"/>
    </source>
</evidence>
<dbReference type="Gene3D" id="3.50.50.60">
    <property type="entry name" value="FAD/NAD(P)-binding domain"/>
    <property type="match status" value="1"/>
</dbReference>
<accession>A0A6J6X5I2</accession>
<dbReference type="PANTHER" id="PTHR42877:SF4">
    <property type="entry name" value="FAD_NAD(P)-BINDING DOMAIN-CONTAINING PROTEIN-RELATED"/>
    <property type="match status" value="1"/>
</dbReference>
<dbReference type="EMBL" id="CAFAAI010000052">
    <property type="protein sequence ID" value="CAB4791033.1"/>
    <property type="molecule type" value="Genomic_DNA"/>
</dbReference>
<dbReference type="InterPro" id="IPR036188">
    <property type="entry name" value="FAD/NAD-bd_sf"/>
</dbReference>
<reference evidence="1" key="1">
    <citation type="submission" date="2020-05" db="EMBL/GenBank/DDBJ databases">
        <authorList>
            <person name="Chiriac C."/>
            <person name="Salcher M."/>
            <person name="Ghai R."/>
            <person name="Kavagutti S V."/>
        </authorList>
    </citation>
    <scope>NUCLEOTIDE SEQUENCE</scope>
</reference>
<sequence>MGVTVPKFPNLFLLYGPNTNIVINGSIIYFSECEVNYVLEAIRELLAHDARALDCKQTVHDAYNARIDEGNQRMSWGVADVHSWYKNDSGRVAQNWPFTLLEFWEQTRAVNLDDYELLS</sequence>
<organism evidence="1">
    <name type="scientific">freshwater metagenome</name>
    <dbReference type="NCBI Taxonomy" id="449393"/>
    <lineage>
        <taxon>unclassified sequences</taxon>
        <taxon>metagenomes</taxon>
        <taxon>ecological metagenomes</taxon>
    </lineage>
</organism>
<dbReference type="PANTHER" id="PTHR42877">
    <property type="entry name" value="L-ORNITHINE N(5)-MONOOXYGENASE-RELATED"/>
    <property type="match status" value="1"/>
</dbReference>
<dbReference type="AlphaFoldDB" id="A0A6J6X5I2"/>
<dbReference type="SUPFAM" id="SSF51905">
    <property type="entry name" value="FAD/NAD(P)-binding domain"/>
    <property type="match status" value="1"/>
</dbReference>